<evidence type="ECO:0000256" key="7">
    <source>
        <dbReference type="ARBA" id="ARBA00023267"/>
    </source>
</evidence>
<protein>
    <recommendedName>
        <fullName evidence="3">biotin carboxylase</fullName>
        <ecNumber evidence="3">6.3.4.14</ecNumber>
    </recommendedName>
</protein>
<dbReference type="Pfam" id="PF02786">
    <property type="entry name" value="CPSase_L_D2"/>
    <property type="match status" value="1"/>
</dbReference>
<evidence type="ECO:0000256" key="1">
    <source>
        <dbReference type="ARBA" id="ARBA00001953"/>
    </source>
</evidence>
<dbReference type="EMBL" id="CP025583">
    <property type="protein sequence ID" value="AUM74985.1"/>
    <property type="molecule type" value="Genomic_DNA"/>
</dbReference>
<evidence type="ECO:0000256" key="6">
    <source>
        <dbReference type="ARBA" id="ARBA00022840"/>
    </source>
</evidence>
<evidence type="ECO:0000313" key="13">
    <source>
        <dbReference type="Proteomes" id="UP000234882"/>
    </source>
</evidence>
<feature type="domain" description="Biotin carboxylation" evidence="11">
    <location>
        <begin position="5"/>
        <end position="449"/>
    </location>
</feature>
<dbReference type="PROSITE" id="PS00867">
    <property type="entry name" value="CPSASE_2"/>
    <property type="match status" value="1"/>
</dbReference>
<keyword evidence="7" id="KW-0092">Biotin</keyword>
<dbReference type="GO" id="GO:0004075">
    <property type="term" value="F:biotin carboxylase activity"/>
    <property type="evidence" value="ECO:0007669"/>
    <property type="project" value="UniProtKB-EC"/>
</dbReference>
<dbReference type="CDD" id="cd06850">
    <property type="entry name" value="biotinyl_domain"/>
    <property type="match status" value="1"/>
</dbReference>
<dbReference type="SUPFAM" id="SSF51230">
    <property type="entry name" value="Single hybrid motif"/>
    <property type="match status" value="1"/>
</dbReference>
<dbReference type="EC" id="6.3.4.14" evidence="3"/>
<comment type="function">
    <text evidence="2">This protein is a component of the acetyl coenzyme A carboxylase complex; first, biotin carboxylase catalyzes the carboxylation of the carrier protein and then the transcarboxylase transfers the carboxyl group to form malonyl-CoA.</text>
</comment>
<dbReference type="OrthoDB" id="9763189at2"/>
<dbReference type="Pfam" id="PF00364">
    <property type="entry name" value="Biotin_lipoyl"/>
    <property type="match status" value="1"/>
</dbReference>
<feature type="domain" description="ATP-grasp" evidence="10">
    <location>
        <begin position="124"/>
        <end position="321"/>
    </location>
</feature>
<dbReference type="Gene3D" id="2.40.50.100">
    <property type="match status" value="1"/>
</dbReference>
<keyword evidence="5 9" id="KW-0547">Nucleotide-binding</keyword>
<dbReference type="InterPro" id="IPR011764">
    <property type="entry name" value="Biotin_carboxylation_dom"/>
</dbReference>
<gene>
    <name evidence="12" type="ORF">CYR75_12465</name>
</gene>
<dbReference type="Gene3D" id="3.30.1490.20">
    <property type="entry name" value="ATP-grasp fold, A domain"/>
    <property type="match status" value="1"/>
</dbReference>
<dbReference type="PANTHER" id="PTHR48095">
    <property type="entry name" value="PYRUVATE CARBOXYLASE SUBUNIT A"/>
    <property type="match status" value="1"/>
</dbReference>
<dbReference type="PROSITE" id="PS50975">
    <property type="entry name" value="ATP_GRASP"/>
    <property type="match status" value="1"/>
</dbReference>
<accession>A0A2K9MK73</accession>
<evidence type="ECO:0000256" key="2">
    <source>
        <dbReference type="ARBA" id="ARBA00003761"/>
    </source>
</evidence>
<evidence type="ECO:0000259" key="10">
    <source>
        <dbReference type="PROSITE" id="PS50975"/>
    </source>
</evidence>
<dbReference type="PANTHER" id="PTHR48095:SF2">
    <property type="entry name" value="BIOTIN CARBOXYLASE, CHLOROPLASTIC"/>
    <property type="match status" value="1"/>
</dbReference>
<dbReference type="InterPro" id="IPR005481">
    <property type="entry name" value="BC-like_N"/>
</dbReference>
<dbReference type="GO" id="GO:0005524">
    <property type="term" value="F:ATP binding"/>
    <property type="evidence" value="ECO:0007669"/>
    <property type="project" value="UniProtKB-UniRule"/>
</dbReference>
<keyword evidence="13" id="KW-1185">Reference proteome</keyword>
<keyword evidence="4" id="KW-0436">Ligase</keyword>
<dbReference type="InterPro" id="IPR011054">
    <property type="entry name" value="Rudment_hybrid_motif"/>
</dbReference>
<dbReference type="InterPro" id="IPR013815">
    <property type="entry name" value="ATP_grasp_subdomain_1"/>
</dbReference>
<comment type="cofactor">
    <cofactor evidence="1">
        <name>biotin</name>
        <dbReference type="ChEBI" id="CHEBI:57586"/>
    </cofactor>
</comment>
<keyword evidence="6 9" id="KW-0067">ATP-binding</keyword>
<dbReference type="Pfam" id="PF02785">
    <property type="entry name" value="Biotin_carb_C"/>
    <property type="match status" value="1"/>
</dbReference>
<dbReference type="InterPro" id="IPR011053">
    <property type="entry name" value="Single_hybrid_motif"/>
</dbReference>
<reference evidence="13" key="1">
    <citation type="submission" date="2017-12" db="EMBL/GenBank/DDBJ databases">
        <title>Genomic analysis of Paracoccus sp. CBA4604.</title>
        <authorList>
            <person name="Roh S.W."/>
            <person name="Kim J.Y."/>
            <person name="Kim J.S."/>
        </authorList>
    </citation>
    <scope>NUCLEOTIDE SEQUENCE [LARGE SCALE GENOMIC DNA]</scope>
    <source>
        <strain evidence="13">CBA4604</strain>
    </source>
</reference>
<dbReference type="SUPFAM" id="SSF52440">
    <property type="entry name" value="PreATP-grasp domain"/>
    <property type="match status" value="1"/>
</dbReference>
<evidence type="ECO:0000256" key="4">
    <source>
        <dbReference type="ARBA" id="ARBA00022598"/>
    </source>
</evidence>
<evidence type="ECO:0000313" key="12">
    <source>
        <dbReference type="EMBL" id="AUM74985.1"/>
    </source>
</evidence>
<evidence type="ECO:0000256" key="5">
    <source>
        <dbReference type="ARBA" id="ARBA00022741"/>
    </source>
</evidence>
<dbReference type="InterPro" id="IPR005479">
    <property type="entry name" value="CPAse_ATP-bd"/>
</dbReference>
<dbReference type="InterPro" id="IPR016185">
    <property type="entry name" value="PreATP-grasp_dom_sf"/>
</dbReference>
<dbReference type="InterPro" id="IPR000089">
    <property type="entry name" value="Biotin_lipoyl"/>
</dbReference>
<comment type="catalytic activity">
    <reaction evidence="8">
        <text>N(6)-biotinyl-L-lysyl-[protein] + hydrogencarbonate + ATP = N(6)-carboxybiotinyl-L-lysyl-[protein] + ADP + phosphate + H(+)</text>
        <dbReference type="Rhea" id="RHEA:13501"/>
        <dbReference type="Rhea" id="RHEA-COMP:10505"/>
        <dbReference type="Rhea" id="RHEA-COMP:10506"/>
        <dbReference type="ChEBI" id="CHEBI:15378"/>
        <dbReference type="ChEBI" id="CHEBI:17544"/>
        <dbReference type="ChEBI" id="CHEBI:30616"/>
        <dbReference type="ChEBI" id="CHEBI:43474"/>
        <dbReference type="ChEBI" id="CHEBI:83144"/>
        <dbReference type="ChEBI" id="CHEBI:83145"/>
        <dbReference type="ChEBI" id="CHEBI:456216"/>
        <dbReference type="EC" id="6.3.4.14"/>
    </reaction>
</comment>
<dbReference type="SUPFAM" id="SSF51246">
    <property type="entry name" value="Rudiment single hybrid motif"/>
    <property type="match status" value="1"/>
</dbReference>
<dbReference type="SMART" id="SM00878">
    <property type="entry name" value="Biotin_carb_C"/>
    <property type="match status" value="1"/>
</dbReference>
<name>A0A2K9MK73_9RHOB</name>
<proteinExistence type="predicted"/>
<dbReference type="Pfam" id="PF00289">
    <property type="entry name" value="Biotin_carb_N"/>
    <property type="match status" value="1"/>
</dbReference>
<dbReference type="RefSeq" id="WP_101500330.1">
    <property type="nucleotide sequence ID" value="NZ_CP025583.1"/>
</dbReference>
<dbReference type="KEGG" id="paru:CYR75_12465"/>
<dbReference type="AlphaFoldDB" id="A0A2K9MK73"/>
<dbReference type="Gene3D" id="3.30.470.20">
    <property type="entry name" value="ATP-grasp fold, B domain"/>
    <property type="match status" value="1"/>
</dbReference>
<dbReference type="InterPro" id="IPR011761">
    <property type="entry name" value="ATP-grasp"/>
</dbReference>
<sequence length="585" mass="61887">MSQPRLSRILIANRGEIALRVLRACHDTGRQGIAVYADADAGADWLRLADAAFALPGATPAETYLNIPALIDIARRAGADAVHPGYGFLSENPDFARAVTKAGLVWIGPDADTIAALGDKLAARRIAAEVGAPLLPGSEGALPDSQALHDFASRHGMPVIIKAAAGGGGRGMRVVREMAELAPALAAASREAQAAFGNPACFVERFLDRPRHIEAQVLADHHGRVAVLGLRDCSLQRRHQKLVEEAPAPFMPDDLAQRIAGAACDICRHAGYRGAGTVEFLLGEDGVLSFLEVNTRLQVEHPVTEEVTGIDIVAAQFLIAEGRPLDIPDMPAPRGYAIEFRINAEDPGRGFLPTPGRVTRFDPPAGPGVRVDSAMRAGETVPAAFDSLIAKLIVTGPTRAEALSRARRALAEFRIEGVATTLPFARAVLDAPAFNGQDTFAVHTGWIEQEFADSLAAALRVPQAEDMLLRLPVEIDGQRRDIGFSAAALTRLAQHLGATPAATPPKAPRDATLDRGGLQAPVAGVLARWLVGNGQRVTSGQQVAVIEAMKMEMPQTASLAGVLHHELPEGAEVSADEVFGRVSEA</sequence>
<evidence type="ECO:0000256" key="3">
    <source>
        <dbReference type="ARBA" id="ARBA00013263"/>
    </source>
</evidence>
<dbReference type="SUPFAM" id="SSF56059">
    <property type="entry name" value="Glutathione synthetase ATP-binding domain-like"/>
    <property type="match status" value="1"/>
</dbReference>
<dbReference type="Proteomes" id="UP000234882">
    <property type="component" value="Chromosome"/>
</dbReference>
<dbReference type="PROSITE" id="PS50979">
    <property type="entry name" value="BC"/>
    <property type="match status" value="1"/>
</dbReference>
<evidence type="ECO:0000259" key="11">
    <source>
        <dbReference type="PROSITE" id="PS50979"/>
    </source>
</evidence>
<organism evidence="12 13">
    <name type="scientific">Paracoccus jeotgali</name>
    <dbReference type="NCBI Taxonomy" id="2065379"/>
    <lineage>
        <taxon>Bacteria</taxon>
        <taxon>Pseudomonadati</taxon>
        <taxon>Pseudomonadota</taxon>
        <taxon>Alphaproteobacteria</taxon>
        <taxon>Rhodobacterales</taxon>
        <taxon>Paracoccaceae</taxon>
        <taxon>Paracoccus</taxon>
    </lineage>
</organism>
<evidence type="ECO:0000256" key="8">
    <source>
        <dbReference type="ARBA" id="ARBA00048600"/>
    </source>
</evidence>
<dbReference type="InterPro" id="IPR051602">
    <property type="entry name" value="ACC_Biotin_Carboxylase"/>
</dbReference>
<dbReference type="GO" id="GO:0046872">
    <property type="term" value="F:metal ion binding"/>
    <property type="evidence" value="ECO:0007669"/>
    <property type="project" value="InterPro"/>
</dbReference>
<dbReference type="InterPro" id="IPR005482">
    <property type="entry name" value="Biotin_COase_C"/>
</dbReference>
<evidence type="ECO:0000256" key="9">
    <source>
        <dbReference type="PROSITE-ProRule" id="PRU00409"/>
    </source>
</evidence>
<dbReference type="FunFam" id="3.40.50.20:FF:000010">
    <property type="entry name" value="Propionyl-CoA carboxylase subunit alpha"/>
    <property type="match status" value="1"/>
</dbReference>
<dbReference type="Gene3D" id="3.40.50.20">
    <property type="match status" value="1"/>
</dbReference>